<evidence type="ECO:0000256" key="10">
    <source>
        <dbReference type="ARBA" id="ARBA00023002"/>
    </source>
</evidence>
<feature type="active site" description="Charge relay system" evidence="15">
    <location>
        <position position="95"/>
    </location>
</feature>
<name>A0ABU0AGS5_9BACI</name>
<feature type="domain" description="Globin" evidence="16">
    <location>
        <begin position="1"/>
        <end position="138"/>
    </location>
</feature>
<comment type="catalytic activity">
    <reaction evidence="13 15">
        <text>2 nitric oxide + NADH + 2 O2 = 2 nitrate + NAD(+) + H(+)</text>
        <dbReference type="Rhea" id="RHEA:19469"/>
        <dbReference type="ChEBI" id="CHEBI:15378"/>
        <dbReference type="ChEBI" id="CHEBI:15379"/>
        <dbReference type="ChEBI" id="CHEBI:16480"/>
        <dbReference type="ChEBI" id="CHEBI:17632"/>
        <dbReference type="ChEBI" id="CHEBI:57540"/>
        <dbReference type="ChEBI" id="CHEBI:57945"/>
        <dbReference type="EC" id="1.14.12.17"/>
    </reaction>
</comment>
<evidence type="ECO:0000256" key="7">
    <source>
        <dbReference type="ARBA" id="ARBA00022723"/>
    </source>
</evidence>
<dbReference type="InterPro" id="IPR017938">
    <property type="entry name" value="Riboflavin_synthase-like_b-brl"/>
</dbReference>
<keyword evidence="8 15" id="KW-0274">FAD</keyword>
<dbReference type="GO" id="GO:0008941">
    <property type="term" value="F:nitric oxide dioxygenase NAD(P)H activity"/>
    <property type="evidence" value="ECO:0007669"/>
    <property type="project" value="UniProtKB-EC"/>
</dbReference>
<keyword evidence="7 15" id="KW-0479">Metal-binding</keyword>
<feature type="active site" description="Charge relay system" evidence="15">
    <location>
        <position position="137"/>
    </location>
</feature>
<feature type="domain" description="FAD-binding FR-type" evidence="17">
    <location>
        <begin position="152"/>
        <end position="257"/>
    </location>
</feature>
<gene>
    <name evidence="15" type="primary">hmp</name>
    <name evidence="18" type="ORF">J2S17_002336</name>
</gene>
<keyword evidence="6 15" id="KW-0285">Flavoprotein</keyword>
<dbReference type="Proteomes" id="UP001238088">
    <property type="component" value="Unassembled WGS sequence"/>
</dbReference>
<accession>A0ABU0AGS5</accession>
<dbReference type="Gene3D" id="3.40.50.80">
    <property type="entry name" value="Nucleotide-binding domain of ferredoxin-NADP reductase (FNR) module"/>
    <property type="match status" value="1"/>
</dbReference>
<feature type="site" description="Influences the redox potential of the prosthetic heme and FAD groups" evidence="15">
    <location>
        <position position="84"/>
    </location>
</feature>
<dbReference type="RefSeq" id="WP_307474898.1">
    <property type="nucleotide sequence ID" value="NZ_JAUSUB010000008.1"/>
</dbReference>
<dbReference type="EMBL" id="JAUSUB010000008">
    <property type="protein sequence ID" value="MDQ0270461.1"/>
    <property type="molecule type" value="Genomic_DNA"/>
</dbReference>
<comment type="caution">
    <text evidence="18">The sequence shown here is derived from an EMBL/GenBank/DDBJ whole genome shotgun (WGS) entry which is preliminary data.</text>
</comment>
<keyword evidence="9 15" id="KW-0521">NADP</keyword>
<feature type="site" description="Influences the redox potential of the prosthetic heme and FAD groups" evidence="15">
    <location>
        <position position="377"/>
    </location>
</feature>
<dbReference type="Pfam" id="PF00042">
    <property type="entry name" value="Globin"/>
    <property type="match status" value="1"/>
</dbReference>
<reference evidence="18 19" key="1">
    <citation type="submission" date="2023-07" db="EMBL/GenBank/DDBJ databases">
        <title>Genomic Encyclopedia of Type Strains, Phase IV (KMG-IV): sequencing the most valuable type-strain genomes for metagenomic binning, comparative biology and taxonomic classification.</title>
        <authorList>
            <person name="Goeker M."/>
        </authorList>
    </citation>
    <scope>NUCLEOTIDE SEQUENCE [LARGE SCALE GENOMIC DNA]</scope>
    <source>
        <strain evidence="18 19">DSM 23494</strain>
    </source>
</reference>
<dbReference type="Gene3D" id="2.40.30.10">
    <property type="entry name" value="Translation factors"/>
    <property type="match status" value="1"/>
</dbReference>
<keyword evidence="19" id="KW-1185">Reference proteome</keyword>
<comment type="cofactor">
    <cofactor evidence="15">
        <name>FAD</name>
        <dbReference type="ChEBI" id="CHEBI:57692"/>
    </cofactor>
    <text evidence="15">Binds 1 FAD per subunit.</text>
</comment>
<evidence type="ECO:0000256" key="11">
    <source>
        <dbReference type="ARBA" id="ARBA00023004"/>
    </source>
</evidence>
<comment type="cofactor">
    <cofactor evidence="15">
        <name>heme b</name>
        <dbReference type="ChEBI" id="CHEBI:60344"/>
    </cofactor>
    <text evidence="15">Binds 1 heme b (iron(II)-protoporphyrin IX) group per subunit.</text>
</comment>
<dbReference type="Gene3D" id="1.10.490.10">
    <property type="entry name" value="Globins"/>
    <property type="match status" value="1"/>
</dbReference>
<keyword evidence="3 15" id="KW-0813">Transport</keyword>
<feature type="binding site" evidence="15">
    <location>
        <begin position="206"/>
        <end position="209"/>
    </location>
    <ligand>
        <name>FAD</name>
        <dbReference type="ChEBI" id="CHEBI:57692"/>
    </ligand>
</feature>
<evidence type="ECO:0000259" key="16">
    <source>
        <dbReference type="PROSITE" id="PS01033"/>
    </source>
</evidence>
<organism evidence="18 19">
    <name type="scientific">Cytobacillus purgationiresistens</name>
    <dbReference type="NCBI Taxonomy" id="863449"/>
    <lineage>
        <taxon>Bacteria</taxon>
        <taxon>Bacillati</taxon>
        <taxon>Bacillota</taxon>
        <taxon>Bacilli</taxon>
        <taxon>Bacillales</taxon>
        <taxon>Bacillaceae</taxon>
        <taxon>Cytobacillus</taxon>
    </lineage>
</organism>
<dbReference type="SUPFAM" id="SSF52343">
    <property type="entry name" value="Ferredoxin reductase-like, C-terminal NADP-linked domain"/>
    <property type="match status" value="1"/>
</dbReference>
<evidence type="ECO:0000256" key="8">
    <source>
        <dbReference type="ARBA" id="ARBA00022827"/>
    </source>
</evidence>
<proteinExistence type="inferred from homology"/>
<keyword evidence="4 15" id="KW-0349">Heme</keyword>
<evidence type="ECO:0000256" key="4">
    <source>
        <dbReference type="ARBA" id="ARBA00022617"/>
    </source>
</evidence>
<comment type="similarity">
    <text evidence="1 15">In the C-terminal section; belongs to the flavoprotein pyridine nucleotide cytochrome reductase family.</text>
</comment>
<dbReference type="CDD" id="cd14777">
    <property type="entry name" value="Yhb1-globin-like"/>
    <property type="match status" value="1"/>
</dbReference>
<evidence type="ECO:0000256" key="13">
    <source>
        <dbReference type="ARBA" id="ARBA00048649"/>
    </source>
</evidence>
<dbReference type="InterPro" id="IPR001433">
    <property type="entry name" value="OxRdtase_FAD/NAD-bd"/>
</dbReference>
<evidence type="ECO:0000256" key="12">
    <source>
        <dbReference type="ARBA" id="ARBA00023027"/>
    </source>
</evidence>
<comment type="domain">
    <text evidence="15">Consists of two distinct domains; an N-terminal heme-containing oxygen-binding domain and a C-terminal reductase domain with binding sites for FAD and NAD(P)H.</text>
</comment>
<dbReference type="InterPro" id="IPR039261">
    <property type="entry name" value="FNR_nucleotide-bd"/>
</dbReference>
<dbReference type="PANTHER" id="PTHR43396:SF3">
    <property type="entry name" value="FLAVOHEMOPROTEIN"/>
    <property type="match status" value="1"/>
</dbReference>
<feature type="binding site" evidence="15">
    <location>
        <position position="190"/>
    </location>
    <ligand>
        <name>FAD</name>
        <dbReference type="ChEBI" id="CHEBI:57692"/>
    </ligand>
</feature>
<feature type="binding site" evidence="15">
    <location>
        <begin position="378"/>
        <end position="381"/>
    </location>
    <ligand>
        <name>FAD</name>
        <dbReference type="ChEBI" id="CHEBI:57692"/>
    </ligand>
</feature>
<protein>
    <recommendedName>
        <fullName evidence="15">Flavohemoprotein</fullName>
    </recommendedName>
    <alternativeName>
        <fullName evidence="15">Flavohemoglobin</fullName>
    </alternativeName>
    <alternativeName>
        <fullName evidence="15">Hemoglobin-like protein</fullName>
    </alternativeName>
    <alternativeName>
        <fullName evidence="15">Nitric oxide dioxygenase</fullName>
        <shortName evidence="15">NO oxygenase</shortName>
        <shortName evidence="15">NOD</shortName>
        <ecNumber evidence="15">1.14.12.17</ecNumber>
    </alternativeName>
</protein>
<sequence length="394" mass="43777">MLSQQTIDIIKSTVPVLEAKGTDITKHFYKRLFDHHPELLNIFNHANQAQGRQQTALANTLYAAAQYVDQLEVLVPAVTQISHKHRSLGVKKEHYPIVGHHLLASMEEVLGDSATEEIIGAWGEAYHVISQIFIDVEDGMYQHSEGQPGGWKGFKPFTIVRKVEESALITSFYLKPKEGMKLPAFSSGQYVTIQVKPEEDKYTSNRQYSLSDASGKDYLRISVKKEDKGKVSNYLHNHANIGDEISLSAPAGNFVLNTDSASPVVLLSGGVGITPLMSMFNDMAENNHTREVTFVHACKNEQVHAFKKDAIASIEAMPNATLKVKYEETEGLLTKEDLEGIITKDADFYICGPMLFMKAVISGLVELGVEEEKIHFEFFGPALSFDQVNELTSV</sequence>
<dbReference type="InterPro" id="IPR023950">
    <property type="entry name" value="Hmp"/>
</dbReference>
<dbReference type="PRINTS" id="PR00409">
    <property type="entry name" value="PHDIOXRDTASE"/>
</dbReference>
<dbReference type="InterPro" id="IPR008333">
    <property type="entry name" value="Cbr1-like_FAD-bd_dom"/>
</dbReference>
<dbReference type="InterPro" id="IPR009050">
    <property type="entry name" value="Globin-like_sf"/>
</dbReference>
<keyword evidence="18" id="KW-0223">Dioxygenase</keyword>
<comment type="similarity">
    <text evidence="2 15">Belongs to the globin family. Two-domain flavohemoproteins subfamily.</text>
</comment>
<dbReference type="PANTHER" id="PTHR43396">
    <property type="entry name" value="FLAVOHEMOPROTEIN"/>
    <property type="match status" value="1"/>
</dbReference>
<evidence type="ECO:0000259" key="17">
    <source>
        <dbReference type="PROSITE" id="PS51384"/>
    </source>
</evidence>
<comment type="function">
    <text evidence="15">Is involved in NO detoxification in an aerobic process, termed nitric oxide dioxygenase (NOD) reaction that utilizes O(2) and NAD(P)H to convert NO to nitrate, which protects the bacterium from various noxious nitrogen compounds. Therefore, plays a central role in the inducible response to nitrosative stress.</text>
</comment>
<feature type="binding site" description="proximal binding residue" evidence="15">
    <location>
        <position position="85"/>
    </location>
    <ligand>
        <name>heme b</name>
        <dbReference type="ChEBI" id="CHEBI:60344"/>
    </ligand>
    <ligandPart>
        <name>Fe</name>
        <dbReference type="ChEBI" id="CHEBI:18248"/>
    </ligandPart>
</feature>
<dbReference type="PROSITE" id="PS51384">
    <property type="entry name" value="FAD_FR"/>
    <property type="match status" value="1"/>
</dbReference>
<keyword evidence="5 15" id="KW-0561">Oxygen transport</keyword>
<evidence type="ECO:0000313" key="18">
    <source>
        <dbReference type="EMBL" id="MDQ0270461.1"/>
    </source>
</evidence>
<evidence type="ECO:0000256" key="1">
    <source>
        <dbReference type="ARBA" id="ARBA00006401"/>
    </source>
</evidence>
<keyword evidence="12 15" id="KW-0520">NAD</keyword>
<dbReference type="InterPro" id="IPR000971">
    <property type="entry name" value="Globin"/>
</dbReference>
<evidence type="ECO:0000256" key="14">
    <source>
        <dbReference type="ARBA" id="ARBA00049433"/>
    </source>
</evidence>
<feature type="site" description="Involved in heme-bound ligand stabilization and O-O bond activation" evidence="15">
    <location>
        <position position="29"/>
    </location>
</feature>
<dbReference type="InterPro" id="IPR017927">
    <property type="entry name" value="FAD-bd_FR_type"/>
</dbReference>
<keyword evidence="10 15" id="KW-0560">Oxidoreductase</keyword>
<evidence type="ECO:0000256" key="6">
    <source>
        <dbReference type="ARBA" id="ARBA00022630"/>
    </source>
</evidence>
<keyword evidence="15" id="KW-0216">Detoxification</keyword>
<dbReference type="InterPro" id="IPR012292">
    <property type="entry name" value="Globin/Proto"/>
</dbReference>
<evidence type="ECO:0000313" key="19">
    <source>
        <dbReference type="Proteomes" id="UP001238088"/>
    </source>
</evidence>
<dbReference type="HAMAP" id="MF_01252">
    <property type="entry name" value="Hmp"/>
    <property type="match status" value="1"/>
</dbReference>
<feature type="binding site" evidence="15">
    <location>
        <begin position="270"/>
        <end position="275"/>
    </location>
    <ligand>
        <name>NADP(+)</name>
        <dbReference type="ChEBI" id="CHEBI:58349"/>
    </ligand>
</feature>
<dbReference type="SUPFAM" id="SSF46458">
    <property type="entry name" value="Globin-like"/>
    <property type="match status" value="1"/>
</dbReference>
<dbReference type="EC" id="1.14.12.17" evidence="15"/>
<dbReference type="NCBIfam" id="NF009805">
    <property type="entry name" value="PRK13289.1"/>
    <property type="match status" value="1"/>
</dbReference>
<dbReference type="Pfam" id="PF00175">
    <property type="entry name" value="NAD_binding_1"/>
    <property type="match status" value="1"/>
</dbReference>
<keyword evidence="11 15" id="KW-0408">Iron</keyword>
<comment type="catalytic activity">
    <reaction evidence="14 15">
        <text>2 nitric oxide + NADPH + 2 O2 = 2 nitrate + NADP(+) + H(+)</text>
        <dbReference type="Rhea" id="RHEA:19465"/>
        <dbReference type="ChEBI" id="CHEBI:15378"/>
        <dbReference type="ChEBI" id="CHEBI:15379"/>
        <dbReference type="ChEBI" id="CHEBI:16480"/>
        <dbReference type="ChEBI" id="CHEBI:17632"/>
        <dbReference type="ChEBI" id="CHEBI:57783"/>
        <dbReference type="ChEBI" id="CHEBI:58349"/>
        <dbReference type="EC" id="1.14.12.17"/>
    </reaction>
</comment>
<evidence type="ECO:0000256" key="2">
    <source>
        <dbReference type="ARBA" id="ARBA00008414"/>
    </source>
</evidence>
<dbReference type="CDD" id="cd06184">
    <property type="entry name" value="flavohem_like_fad_nad_binding"/>
    <property type="match status" value="1"/>
</dbReference>
<dbReference type="SUPFAM" id="SSF63380">
    <property type="entry name" value="Riboflavin synthase domain-like"/>
    <property type="match status" value="1"/>
</dbReference>
<evidence type="ECO:0000256" key="9">
    <source>
        <dbReference type="ARBA" id="ARBA00022857"/>
    </source>
</evidence>
<dbReference type="Pfam" id="PF00970">
    <property type="entry name" value="FAD_binding_6"/>
    <property type="match status" value="1"/>
</dbReference>
<dbReference type="PROSITE" id="PS01033">
    <property type="entry name" value="GLOBIN"/>
    <property type="match status" value="1"/>
</dbReference>
<evidence type="ECO:0000256" key="5">
    <source>
        <dbReference type="ARBA" id="ARBA00022621"/>
    </source>
</evidence>
<evidence type="ECO:0000256" key="15">
    <source>
        <dbReference type="HAMAP-Rule" id="MF_01252"/>
    </source>
</evidence>
<evidence type="ECO:0000256" key="3">
    <source>
        <dbReference type="ARBA" id="ARBA00022448"/>
    </source>
</evidence>
<feature type="region of interest" description="Reductase" evidence="15">
    <location>
        <begin position="149"/>
        <end position="394"/>
    </location>
</feature>